<gene>
    <name evidence="3" type="ORF">BTO32_01135</name>
</gene>
<dbReference type="InterPro" id="IPR051829">
    <property type="entry name" value="Multiheme_Cytochr_ET"/>
</dbReference>
<sequence length="536" mass="58419">MTTGPVRGERGGLGRVAGVILLLSALVSVAQGADRPPPTADHRKFEALKGPFRDATEVTRACLGCHTEAAEQIRKTTHWTWTYAHPETGQVLGKRHVINSFCGMAISNEARCTSCHVGYGWTDMKQPPPSSDSAVDCLVCHDTTGDYWKFPTLAGFPTDVPREWPSGSGKIVEPPDLARIAGHVGASGRANCGACHFYGGGGDGVKHGDLDSSLVNPPRTLDVHMSPEGLDFQCSDCHTTWGHRVAGSRYQVNAKDTLGIDVPGHTDFSRASCESCHGSTPHDRQKLDDHVDTLACQTCHVPAFARGGVATKMWWDWSTAGRLDADGNPITEYDAHGHVRYLSTKGDFRYEEQVVPEYAWFDGTVEYTLVDQPLDLSQVPIDINRVDGGPEDPGSRIWPFKVMRGKQPYDTEFKTLLVTHVFGADDSALWSNFDWPRALAAGSAMSGVPFSGHFGFVETRMYWPIAHMVAPKEQALDCQSCHGAQSRLAGLGGIYMPGFHHSAWLDRLGWLVVLLTLLGVGAHGVARLLLKGRKRP</sequence>
<dbReference type="STRING" id="135739.BTO32_01135"/>
<accession>A0A1V2DX95</accession>
<dbReference type="EMBL" id="MSCW01000001">
    <property type="protein sequence ID" value="ONF45109.1"/>
    <property type="molecule type" value="Genomic_DNA"/>
</dbReference>
<dbReference type="NCBIfam" id="TIGR04315">
    <property type="entry name" value="octaheme_Shew"/>
    <property type="match status" value="1"/>
</dbReference>
<keyword evidence="2" id="KW-0472">Membrane</keyword>
<dbReference type="Pfam" id="PF11783">
    <property type="entry name" value="Cytochrome_cB"/>
    <property type="match status" value="1"/>
</dbReference>
<dbReference type="PANTHER" id="PTHR35038:SF5">
    <property type="entry name" value="CYTOCHROME C-TYPE PROTEIN NRFB"/>
    <property type="match status" value="1"/>
</dbReference>
<dbReference type="AlphaFoldDB" id="A0A1V2DX95"/>
<keyword evidence="2" id="KW-0812">Transmembrane</keyword>
<reference evidence="3 4" key="1">
    <citation type="submission" date="2016-12" db="EMBL/GenBank/DDBJ databases">
        <title>Marinobacter lutaoensis whole genome sequencing.</title>
        <authorList>
            <person name="Verma A."/>
            <person name="Krishnamurthi S."/>
        </authorList>
    </citation>
    <scope>NUCLEOTIDE SEQUENCE [LARGE SCALE GENOMIC DNA]</scope>
    <source>
        <strain evidence="3 4">T5054</strain>
    </source>
</reference>
<organism evidence="3 4">
    <name type="scientific">Marinobacter lutaoensis</name>
    <dbReference type="NCBI Taxonomy" id="135739"/>
    <lineage>
        <taxon>Bacteria</taxon>
        <taxon>Pseudomonadati</taxon>
        <taxon>Pseudomonadota</taxon>
        <taxon>Gammaproteobacteria</taxon>
        <taxon>Pseudomonadales</taxon>
        <taxon>Marinobacteraceae</taxon>
        <taxon>Marinobacter</taxon>
    </lineage>
</organism>
<protein>
    <submittedName>
        <fullName evidence="3">Cytochrome C</fullName>
    </submittedName>
</protein>
<proteinExistence type="predicted"/>
<name>A0A1V2DX95_9GAMM</name>
<keyword evidence="2" id="KW-1133">Transmembrane helix</keyword>
<evidence type="ECO:0000256" key="1">
    <source>
        <dbReference type="ARBA" id="ARBA00022729"/>
    </source>
</evidence>
<feature type="transmembrane region" description="Helical" evidence="2">
    <location>
        <begin position="508"/>
        <end position="530"/>
    </location>
</feature>
<keyword evidence="1" id="KW-0732">Signal</keyword>
<dbReference type="OrthoDB" id="9788513at2"/>
<dbReference type="PIRSF" id="PIRSF039014">
    <property type="entry name" value="OTR_cyc"/>
    <property type="match status" value="1"/>
</dbReference>
<evidence type="ECO:0000313" key="4">
    <source>
        <dbReference type="Proteomes" id="UP000189339"/>
    </source>
</evidence>
<dbReference type="GO" id="GO:0016491">
    <property type="term" value="F:oxidoreductase activity"/>
    <property type="evidence" value="ECO:0007669"/>
    <property type="project" value="TreeGrafter"/>
</dbReference>
<evidence type="ECO:0000313" key="3">
    <source>
        <dbReference type="EMBL" id="ONF45109.1"/>
    </source>
</evidence>
<dbReference type="InterPro" id="IPR036280">
    <property type="entry name" value="Multihaem_cyt_sf"/>
</dbReference>
<dbReference type="PANTHER" id="PTHR35038">
    <property type="entry name" value="DISSIMILATORY SULFITE REDUCTASE SIRA"/>
    <property type="match status" value="1"/>
</dbReference>
<dbReference type="Gene3D" id="1.10.1130.10">
    <property type="entry name" value="Flavocytochrome C3, Chain A"/>
    <property type="match status" value="1"/>
</dbReference>
<comment type="caution">
    <text evidence="3">The sequence shown here is derived from an EMBL/GenBank/DDBJ whole genome shotgun (WGS) entry which is preliminary data.</text>
</comment>
<dbReference type="InterPro" id="IPR024673">
    <property type="entry name" value="Octahem_Cyt_c"/>
</dbReference>
<dbReference type="SUPFAM" id="SSF48695">
    <property type="entry name" value="Multiheme cytochromes"/>
    <property type="match status" value="1"/>
</dbReference>
<evidence type="ECO:0000256" key="2">
    <source>
        <dbReference type="SAM" id="Phobius"/>
    </source>
</evidence>
<keyword evidence="4" id="KW-1185">Reference proteome</keyword>
<dbReference type="RefSeq" id="WP_076722604.1">
    <property type="nucleotide sequence ID" value="NZ_MSCW01000001.1"/>
</dbReference>
<dbReference type="Proteomes" id="UP000189339">
    <property type="component" value="Unassembled WGS sequence"/>
</dbReference>